<accession>A0A5C8HTF2</accession>
<feature type="transmembrane region" description="Helical" evidence="2">
    <location>
        <begin position="107"/>
        <end position="128"/>
    </location>
</feature>
<dbReference type="OrthoDB" id="3787741at2"/>
<feature type="transmembrane region" description="Helical" evidence="2">
    <location>
        <begin position="84"/>
        <end position="102"/>
    </location>
</feature>
<dbReference type="InterPro" id="IPR006976">
    <property type="entry name" value="VanZ-like"/>
</dbReference>
<keyword evidence="2" id="KW-0472">Membrane</keyword>
<dbReference type="AlphaFoldDB" id="A0A5C8HTF2"/>
<dbReference type="Pfam" id="PF04892">
    <property type="entry name" value="VanZ"/>
    <property type="match status" value="1"/>
</dbReference>
<keyword evidence="2" id="KW-0812">Transmembrane</keyword>
<comment type="caution">
    <text evidence="4">The sequence shown here is derived from an EMBL/GenBank/DDBJ whole genome shotgun (WGS) entry which is preliminary data.</text>
</comment>
<proteinExistence type="predicted"/>
<evidence type="ECO:0000313" key="4">
    <source>
        <dbReference type="EMBL" id="TXK06311.1"/>
    </source>
</evidence>
<evidence type="ECO:0000256" key="1">
    <source>
        <dbReference type="SAM" id="MobiDB-lite"/>
    </source>
</evidence>
<evidence type="ECO:0000259" key="3">
    <source>
        <dbReference type="Pfam" id="PF04892"/>
    </source>
</evidence>
<reference evidence="4 5" key="1">
    <citation type="submission" date="2019-08" db="EMBL/GenBank/DDBJ databases">
        <authorList>
            <person name="Dong K."/>
        </authorList>
    </citation>
    <scope>NUCLEOTIDE SEQUENCE [LARGE SCALE GENOMIC DNA]</scope>
    <source>
        <strain evidence="4 5">M4-8</strain>
    </source>
</reference>
<feature type="transmembrane region" description="Helical" evidence="2">
    <location>
        <begin position="30"/>
        <end position="48"/>
    </location>
</feature>
<feature type="region of interest" description="Disordered" evidence="1">
    <location>
        <begin position="1"/>
        <end position="23"/>
    </location>
</feature>
<keyword evidence="2" id="KW-1133">Transmembrane helix</keyword>
<dbReference type="Proteomes" id="UP000321196">
    <property type="component" value="Unassembled WGS sequence"/>
</dbReference>
<organism evidence="4 5">
    <name type="scientific">Microbacterium mitrae</name>
    <dbReference type="NCBI Taxonomy" id="664640"/>
    <lineage>
        <taxon>Bacteria</taxon>
        <taxon>Bacillati</taxon>
        <taxon>Actinomycetota</taxon>
        <taxon>Actinomycetes</taxon>
        <taxon>Micrococcales</taxon>
        <taxon>Microbacteriaceae</taxon>
        <taxon>Microbacterium</taxon>
    </lineage>
</organism>
<protein>
    <submittedName>
        <fullName evidence="4">VanZ family protein</fullName>
    </submittedName>
</protein>
<name>A0A5C8HTF2_9MICO</name>
<feature type="domain" description="VanZ-like" evidence="3">
    <location>
        <begin position="76"/>
        <end position="156"/>
    </location>
</feature>
<keyword evidence="5" id="KW-1185">Reference proteome</keyword>
<feature type="transmembrane region" description="Helical" evidence="2">
    <location>
        <begin position="140"/>
        <end position="160"/>
    </location>
</feature>
<dbReference type="RefSeq" id="WP_147825117.1">
    <property type="nucleotide sequence ID" value="NZ_BAAARG010000001.1"/>
</dbReference>
<evidence type="ECO:0000313" key="5">
    <source>
        <dbReference type="Proteomes" id="UP000321196"/>
    </source>
</evidence>
<sequence>MSDAMTQILREPRNTSPNAPRPPKSHLRAWIAWLGLLAYGVVVAAVTMSPTPLDSGYRGAIDKVLAVLHRNGLPESFGYAEVEFAANILMFVPLGFFIGLVLPRVALWAAIFIVPALSGAVEFIQGQLLAERFSTFNDVIANTLGGWLGLLAAVVIRAIVHARDKKVVAGALRSAGRWL</sequence>
<evidence type="ECO:0000256" key="2">
    <source>
        <dbReference type="SAM" id="Phobius"/>
    </source>
</evidence>
<gene>
    <name evidence="4" type="ORF">FVP60_04960</name>
</gene>
<dbReference type="EMBL" id="VRSW01000001">
    <property type="protein sequence ID" value="TXK06311.1"/>
    <property type="molecule type" value="Genomic_DNA"/>
</dbReference>